<reference evidence="1 2" key="1">
    <citation type="submission" date="2018-05" db="EMBL/GenBank/DDBJ databases">
        <title>Genomic Encyclopedia of Type Strains, Phase IV (KMG-IV): sequencing the most valuable type-strain genomes for metagenomic binning, comparative biology and taxonomic classification.</title>
        <authorList>
            <person name="Goeker M."/>
        </authorList>
    </citation>
    <scope>NUCLEOTIDE SEQUENCE [LARGE SCALE GENOMIC DNA]</scope>
    <source>
        <strain evidence="1 2">DSM 25134</strain>
    </source>
</reference>
<dbReference type="RefSeq" id="WP_110313760.1">
    <property type="nucleotide sequence ID" value="NZ_QJKC01000024.1"/>
</dbReference>
<dbReference type="OrthoDB" id="7057642at2"/>
<organism evidence="1 2">
    <name type="scientific">Aquitalea magnusonii</name>
    <dbReference type="NCBI Taxonomy" id="332411"/>
    <lineage>
        <taxon>Bacteria</taxon>
        <taxon>Pseudomonadati</taxon>
        <taxon>Pseudomonadota</taxon>
        <taxon>Betaproteobacteria</taxon>
        <taxon>Neisseriales</taxon>
        <taxon>Chromobacteriaceae</taxon>
        <taxon>Aquitalea</taxon>
    </lineage>
</organism>
<dbReference type="Proteomes" id="UP000248395">
    <property type="component" value="Unassembled WGS sequence"/>
</dbReference>
<gene>
    <name evidence="1" type="ORF">DFR38_12425</name>
</gene>
<evidence type="ECO:0000313" key="1">
    <source>
        <dbReference type="EMBL" id="PXX41702.1"/>
    </source>
</evidence>
<keyword evidence="2" id="KW-1185">Reference proteome</keyword>
<proteinExistence type="predicted"/>
<name>A0A318JND8_9NEIS</name>
<dbReference type="AlphaFoldDB" id="A0A318JND8"/>
<accession>A0A318JND8</accession>
<comment type="caution">
    <text evidence="1">The sequence shown here is derived from an EMBL/GenBank/DDBJ whole genome shotgun (WGS) entry which is preliminary data.</text>
</comment>
<evidence type="ECO:0000313" key="2">
    <source>
        <dbReference type="Proteomes" id="UP000248395"/>
    </source>
</evidence>
<dbReference type="Pfam" id="PF11161">
    <property type="entry name" value="DUF2944"/>
    <property type="match status" value="1"/>
</dbReference>
<evidence type="ECO:0008006" key="3">
    <source>
        <dbReference type="Google" id="ProtNLM"/>
    </source>
</evidence>
<dbReference type="EMBL" id="QJKC01000024">
    <property type="protein sequence ID" value="PXX41702.1"/>
    <property type="molecule type" value="Genomic_DNA"/>
</dbReference>
<dbReference type="InterPro" id="IPR021332">
    <property type="entry name" value="DUF2944"/>
</dbReference>
<protein>
    <recommendedName>
        <fullName evidence="3">DUF2946 family protein</fullName>
    </recommendedName>
</protein>
<sequence>MDTQVLAAMAKWPNVPAVFGWLRLDGRGQWWIRDERLTHAGMVAFFNRNYSRDAHGRYYVQNGPQKVFVSLDAAPLVARLVDGTWQTLPCDDDVQARAAFMTPEGQLFIEIAGELAVVDDRDLATVAAAGLGQWDGDTTRLPATLQLHDHPLPLSLHTLPALWQRYGVVTRPQA</sequence>